<keyword evidence="2" id="KW-0813">Transport</keyword>
<feature type="region of interest" description="Disordered" evidence="8">
    <location>
        <begin position="1"/>
        <end position="30"/>
    </location>
</feature>
<keyword evidence="7" id="KW-0046">Antibiotic resistance</keyword>
<evidence type="ECO:0000256" key="5">
    <source>
        <dbReference type="ARBA" id="ARBA00022989"/>
    </source>
</evidence>
<feature type="transmembrane region" description="Helical" evidence="9">
    <location>
        <begin position="106"/>
        <end position="125"/>
    </location>
</feature>
<keyword evidence="4 9" id="KW-0812">Transmembrane</keyword>
<feature type="transmembrane region" description="Helical" evidence="9">
    <location>
        <begin position="364"/>
        <end position="384"/>
    </location>
</feature>
<comment type="subcellular location">
    <subcellularLocation>
        <location evidence="1">Cell membrane</location>
        <topology evidence="1">Multi-pass membrane protein</topology>
    </subcellularLocation>
</comment>
<feature type="region of interest" description="Disordered" evidence="8">
    <location>
        <begin position="504"/>
        <end position="544"/>
    </location>
</feature>
<evidence type="ECO:0000256" key="9">
    <source>
        <dbReference type="SAM" id="Phobius"/>
    </source>
</evidence>
<keyword evidence="12" id="KW-1185">Reference proteome</keyword>
<dbReference type="Pfam" id="PF07690">
    <property type="entry name" value="MFS_1"/>
    <property type="match status" value="1"/>
</dbReference>
<keyword evidence="6 9" id="KW-0472">Membrane</keyword>
<feature type="transmembrane region" description="Helical" evidence="9">
    <location>
        <begin position="131"/>
        <end position="153"/>
    </location>
</feature>
<dbReference type="InterPro" id="IPR020846">
    <property type="entry name" value="MFS_dom"/>
</dbReference>
<feature type="domain" description="Major facilitator superfamily (MFS) profile" evidence="10">
    <location>
        <begin position="40"/>
        <end position="505"/>
    </location>
</feature>
<evidence type="ECO:0000256" key="1">
    <source>
        <dbReference type="ARBA" id="ARBA00004651"/>
    </source>
</evidence>
<evidence type="ECO:0000256" key="3">
    <source>
        <dbReference type="ARBA" id="ARBA00022475"/>
    </source>
</evidence>
<keyword evidence="5 9" id="KW-1133">Transmembrane helix</keyword>
<dbReference type="InterPro" id="IPR036259">
    <property type="entry name" value="MFS_trans_sf"/>
</dbReference>
<organism evidence="11 12">
    <name type="scientific">Streptodolium elevatio</name>
    <dbReference type="NCBI Taxonomy" id="3157996"/>
    <lineage>
        <taxon>Bacteria</taxon>
        <taxon>Bacillati</taxon>
        <taxon>Actinomycetota</taxon>
        <taxon>Actinomycetes</taxon>
        <taxon>Kitasatosporales</taxon>
        <taxon>Streptomycetaceae</taxon>
        <taxon>Streptodolium</taxon>
    </lineage>
</organism>
<feature type="transmembrane region" description="Helical" evidence="9">
    <location>
        <begin position="479"/>
        <end position="501"/>
    </location>
</feature>
<proteinExistence type="predicted"/>
<feature type="transmembrane region" description="Helical" evidence="9">
    <location>
        <begin position="336"/>
        <end position="357"/>
    </location>
</feature>
<dbReference type="InterPro" id="IPR004638">
    <property type="entry name" value="EmrB-like"/>
</dbReference>
<feature type="transmembrane region" description="Helical" evidence="9">
    <location>
        <begin position="232"/>
        <end position="250"/>
    </location>
</feature>
<feature type="transmembrane region" description="Helical" evidence="9">
    <location>
        <begin position="438"/>
        <end position="459"/>
    </location>
</feature>
<comment type="caution">
    <text evidence="11">The sequence shown here is derived from an EMBL/GenBank/DDBJ whole genome shotgun (WGS) entry which is preliminary data.</text>
</comment>
<dbReference type="SUPFAM" id="SSF103473">
    <property type="entry name" value="MFS general substrate transporter"/>
    <property type="match status" value="1"/>
</dbReference>
<dbReference type="Gene3D" id="1.20.1720.10">
    <property type="entry name" value="Multidrug resistance protein D"/>
    <property type="match status" value="1"/>
</dbReference>
<protein>
    <submittedName>
        <fullName evidence="11">MFS transporter</fullName>
    </submittedName>
</protein>
<feature type="transmembrane region" description="Helical" evidence="9">
    <location>
        <begin position="390"/>
        <end position="417"/>
    </location>
</feature>
<evidence type="ECO:0000256" key="2">
    <source>
        <dbReference type="ARBA" id="ARBA00022448"/>
    </source>
</evidence>
<feature type="transmembrane region" description="Helical" evidence="9">
    <location>
        <begin position="75"/>
        <end position="94"/>
    </location>
</feature>
<evidence type="ECO:0000313" key="11">
    <source>
        <dbReference type="EMBL" id="MEU8134258.1"/>
    </source>
</evidence>
<sequence>MPARRKTAAPAAITPGVTPAAGSHAPSAAAGQPPPNSGVLLALACLVVFVVILDATIVSVALPGIRDGLDMDATSLPWVVNAYTLAFAGFLLIGGRCCDLYGRRRTFFAGLALFTAASAACGAANGPAALLVARAAQGLGGALLTPTTLAVITHTYPEGPRRARALALWSAVGAMGASAGTVLGGVLTEWFSWRWVFLINLPVGMLAFAVAARHLRDHPAARSGTDRARLDVPGAVLATTGIAGLLYGLMESSAYGWSAARVWAPLVAGVLLLVLFGIHQTRIAAQPLVPLAVVRARPVASANLVMFLMGLGFFASPVLLSLYLQGARDWSPLRAGLAFLPVSVALMTGGLAAGRLIPRFGPRTVAGCGTLVGAAGFGWLALALDADAGYLASIGLPGVLFGLGIGASFTPITVAATSGVAPQLAGMASGLLNTTRQLSGAVGLAVLTTLTASAASGYAEDHPGTPGGEAGAAALAHGNAVAFGAAALAAVLAAAGAWGLMRSGQGGGPGRAEHSAEKLATPPAGTTPSAPVPAPASGAAGAGT</sequence>
<dbReference type="PANTHER" id="PTHR42718:SF46">
    <property type="entry name" value="BLR6921 PROTEIN"/>
    <property type="match status" value="1"/>
</dbReference>
<evidence type="ECO:0000256" key="6">
    <source>
        <dbReference type="ARBA" id="ARBA00023136"/>
    </source>
</evidence>
<dbReference type="NCBIfam" id="TIGR00711">
    <property type="entry name" value="efflux_EmrB"/>
    <property type="match status" value="1"/>
</dbReference>
<feature type="transmembrane region" description="Helical" evidence="9">
    <location>
        <begin position="262"/>
        <end position="278"/>
    </location>
</feature>
<dbReference type="EMBL" id="JBEZFP010000024">
    <property type="protein sequence ID" value="MEU8134258.1"/>
    <property type="molecule type" value="Genomic_DNA"/>
</dbReference>
<evidence type="ECO:0000256" key="8">
    <source>
        <dbReference type="SAM" id="MobiDB-lite"/>
    </source>
</evidence>
<gene>
    <name evidence="11" type="ORF">AB0C36_12185</name>
</gene>
<reference evidence="11 12" key="1">
    <citation type="submission" date="2024-06" db="EMBL/GenBank/DDBJ databases">
        <title>The Natural Products Discovery Center: Release of the First 8490 Sequenced Strains for Exploring Actinobacteria Biosynthetic Diversity.</title>
        <authorList>
            <person name="Kalkreuter E."/>
            <person name="Kautsar S.A."/>
            <person name="Yang D."/>
            <person name="Bader C.D."/>
            <person name="Teijaro C.N."/>
            <person name="Fluegel L."/>
            <person name="Davis C.M."/>
            <person name="Simpson J.R."/>
            <person name="Lauterbach L."/>
            <person name="Steele A.D."/>
            <person name="Gui C."/>
            <person name="Meng S."/>
            <person name="Li G."/>
            <person name="Viehrig K."/>
            <person name="Ye F."/>
            <person name="Su P."/>
            <person name="Kiefer A.F."/>
            <person name="Nichols A."/>
            <person name="Cepeda A.J."/>
            <person name="Yan W."/>
            <person name="Fan B."/>
            <person name="Jiang Y."/>
            <person name="Adhikari A."/>
            <person name="Zheng C.-J."/>
            <person name="Schuster L."/>
            <person name="Cowan T.M."/>
            <person name="Smanski M.J."/>
            <person name="Chevrette M.G."/>
            <person name="De Carvalho L.P.S."/>
            <person name="Shen B."/>
        </authorList>
    </citation>
    <scope>NUCLEOTIDE SEQUENCE [LARGE SCALE GENOMIC DNA]</scope>
    <source>
        <strain evidence="11 12">NPDC048946</strain>
    </source>
</reference>
<dbReference type="Proteomes" id="UP001551482">
    <property type="component" value="Unassembled WGS sequence"/>
</dbReference>
<dbReference type="InterPro" id="IPR011701">
    <property type="entry name" value="MFS"/>
</dbReference>
<evidence type="ECO:0000256" key="7">
    <source>
        <dbReference type="ARBA" id="ARBA00023251"/>
    </source>
</evidence>
<evidence type="ECO:0000259" key="10">
    <source>
        <dbReference type="PROSITE" id="PS50850"/>
    </source>
</evidence>
<dbReference type="RefSeq" id="WP_358352765.1">
    <property type="nucleotide sequence ID" value="NZ_JBEZFP010000024.1"/>
</dbReference>
<evidence type="ECO:0000256" key="4">
    <source>
        <dbReference type="ARBA" id="ARBA00022692"/>
    </source>
</evidence>
<feature type="transmembrane region" description="Helical" evidence="9">
    <location>
        <begin position="193"/>
        <end position="212"/>
    </location>
</feature>
<keyword evidence="3" id="KW-1003">Cell membrane</keyword>
<evidence type="ECO:0000313" key="12">
    <source>
        <dbReference type="Proteomes" id="UP001551482"/>
    </source>
</evidence>
<feature type="transmembrane region" description="Helical" evidence="9">
    <location>
        <begin position="39"/>
        <end position="63"/>
    </location>
</feature>
<feature type="compositionally biased region" description="Low complexity" evidence="8">
    <location>
        <begin position="520"/>
        <end position="544"/>
    </location>
</feature>
<feature type="compositionally biased region" description="Low complexity" evidence="8">
    <location>
        <begin position="19"/>
        <end position="30"/>
    </location>
</feature>
<dbReference type="PANTHER" id="PTHR42718">
    <property type="entry name" value="MAJOR FACILITATOR SUPERFAMILY MULTIDRUG TRANSPORTER MFSC"/>
    <property type="match status" value="1"/>
</dbReference>
<dbReference type="PROSITE" id="PS50850">
    <property type="entry name" value="MFS"/>
    <property type="match status" value="1"/>
</dbReference>
<feature type="transmembrane region" description="Helical" evidence="9">
    <location>
        <begin position="165"/>
        <end position="187"/>
    </location>
</feature>
<accession>A0ABV3DET3</accession>
<dbReference type="CDD" id="cd17321">
    <property type="entry name" value="MFS_MMR_MDR_like"/>
    <property type="match status" value="1"/>
</dbReference>
<dbReference type="PRINTS" id="PR01036">
    <property type="entry name" value="TCRTETB"/>
</dbReference>
<dbReference type="Gene3D" id="1.20.1250.20">
    <property type="entry name" value="MFS general substrate transporter like domains"/>
    <property type="match status" value="1"/>
</dbReference>
<feature type="transmembrane region" description="Helical" evidence="9">
    <location>
        <begin position="299"/>
        <end position="324"/>
    </location>
</feature>
<name>A0ABV3DET3_9ACTN</name>